<dbReference type="Pfam" id="PF01094">
    <property type="entry name" value="ANF_receptor"/>
    <property type="match status" value="1"/>
</dbReference>
<keyword evidence="3 5" id="KW-1133">Transmembrane helix</keyword>
<reference evidence="9" key="1">
    <citation type="submission" date="2017-01" db="EMBL/GenBank/DDBJ databases">
        <title>Comparative genomics of anhydrobiosis in the tardigrade Hypsibius dujardini.</title>
        <authorList>
            <person name="Yoshida Y."/>
            <person name="Koutsovoulos G."/>
            <person name="Laetsch D."/>
            <person name="Stevens L."/>
            <person name="Kumar S."/>
            <person name="Horikawa D."/>
            <person name="Ishino K."/>
            <person name="Komine S."/>
            <person name="Tomita M."/>
            <person name="Blaxter M."/>
            <person name="Arakawa K."/>
        </authorList>
    </citation>
    <scope>NUCLEOTIDE SEQUENCE [LARGE SCALE GENOMIC DNA]</scope>
    <source>
        <strain evidence="9">Z151</strain>
    </source>
</reference>
<dbReference type="InterPro" id="IPR028082">
    <property type="entry name" value="Peripla_BP_I"/>
</dbReference>
<dbReference type="InterPro" id="IPR001828">
    <property type="entry name" value="ANF_lig-bd_rcpt"/>
</dbReference>
<keyword evidence="4 5" id="KW-0472">Membrane</keyword>
<evidence type="ECO:0000256" key="6">
    <source>
        <dbReference type="SAM" id="SignalP"/>
    </source>
</evidence>
<evidence type="ECO:0000313" key="8">
    <source>
        <dbReference type="EMBL" id="OQV19320.1"/>
    </source>
</evidence>
<comment type="caution">
    <text evidence="8">The sequence shown here is derived from an EMBL/GenBank/DDBJ whole genome shotgun (WGS) entry which is preliminary data.</text>
</comment>
<evidence type="ECO:0000256" key="1">
    <source>
        <dbReference type="ARBA" id="ARBA00004370"/>
    </source>
</evidence>
<feature type="domain" description="Receptor ligand binding region" evidence="7">
    <location>
        <begin position="63"/>
        <end position="388"/>
    </location>
</feature>
<accession>A0A1W0WVW9</accession>
<dbReference type="OrthoDB" id="6158579at2759"/>
<organism evidence="8 9">
    <name type="scientific">Hypsibius exemplaris</name>
    <name type="common">Freshwater tardigrade</name>
    <dbReference type="NCBI Taxonomy" id="2072580"/>
    <lineage>
        <taxon>Eukaryota</taxon>
        <taxon>Metazoa</taxon>
        <taxon>Ecdysozoa</taxon>
        <taxon>Tardigrada</taxon>
        <taxon>Eutardigrada</taxon>
        <taxon>Parachela</taxon>
        <taxon>Hypsibioidea</taxon>
        <taxon>Hypsibiidae</taxon>
        <taxon>Hypsibius</taxon>
    </lineage>
</organism>
<keyword evidence="9" id="KW-1185">Reference proteome</keyword>
<feature type="chain" id="PRO_5012754549" description="Receptor ligand binding region domain-containing protein" evidence="6">
    <location>
        <begin position="23"/>
        <end position="576"/>
    </location>
</feature>
<sequence length="576" mass="64508">MLPNPVCYTLLWLWSLLGKATTSTITQVPTLTAIGTVKPTLHIEFILTGFFGCFPPGTTFQQTAVATAVKRLRGLYPKHHWTWTLLDEQNATPGDINVILAQWYYHRRNPNWVHIVVGLACLEALPMSDLLGNYDVLLITSGGSNRLMRDRQRCPTYLSTTPYAQSGAVVCSLLNALNWTTVFIGLDSQPKASYHQFSLSQITAKLVDCGVTFTATTAPFSAGSSISRILMEFKRKSRVFLYFGEPPGLRNLLVAAVEFKMTHGDYVYLAICQLNIAHFGLFTWQQHDEDDEKVKMAYRSVLLLSIMDEELYGLPSFLSLVQEWAVRYQSMFNKTALDSDLRVTALTASHAATEIAGIAVMEAVERHGELPAGDNGQFLANSILNRTYPHLGVGGIWRMGSFGIILHTVQLGSFDVEEQFLKGFLRGTETGVFETYSWARMHSRPIWHGRQFLPPDLPLCGLDGAACHSDQLFSVEVVGGCAVVLVTLAGILGSLRKIHRSRFIFGSDWWKLNDTALDTALCTFKSNVYHLTNPEPPFEIVYRPTHHYQPWQQLIFHTFVEFCNSTQFSLLFGTVS</sequence>
<name>A0A1W0WVW9_HYPEX</name>
<evidence type="ECO:0000256" key="3">
    <source>
        <dbReference type="ARBA" id="ARBA00022989"/>
    </source>
</evidence>
<dbReference type="AlphaFoldDB" id="A0A1W0WVW9"/>
<dbReference type="SUPFAM" id="SSF53822">
    <property type="entry name" value="Periplasmic binding protein-like I"/>
    <property type="match status" value="1"/>
</dbReference>
<keyword evidence="6" id="KW-0732">Signal</keyword>
<comment type="subcellular location">
    <subcellularLocation>
        <location evidence="1">Membrane</location>
    </subcellularLocation>
</comment>
<evidence type="ECO:0000313" key="9">
    <source>
        <dbReference type="Proteomes" id="UP000192578"/>
    </source>
</evidence>
<dbReference type="GO" id="GO:0016020">
    <property type="term" value="C:membrane"/>
    <property type="evidence" value="ECO:0007669"/>
    <property type="project" value="UniProtKB-SubCell"/>
</dbReference>
<evidence type="ECO:0000256" key="4">
    <source>
        <dbReference type="ARBA" id="ARBA00023136"/>
    </source>
</evidence>
<keyword evidence="2 5" id="KW-0812">Transmembrane</keyword>
<protein>
    <recommendedName>
        <fullName evidence="7">Receptor ligand binding region domain-containing protein</fullName>
    </recommendedName>
</protein>
<proteinExistence type="predicted"/>
<feature type="signal peptide" evidence="6">
    <location>
        <begin position="1"/>
        <end position="22"/>
    </location>
</feature>
<gene>
    <name evidence="8" type="ORF">BV898_06738</name>
</gene>
<dbReference type="Proteomes" id="UP000192578">
    <property type="component" value="Unassembled WGS sequence"/>
</dbReference>
<dbReference type="EMBL" id="MTYJ01000041">
    <property type="protein sequence ID" value="OQV19320.1"/>
    <property type="molecule type" value="Genomic_DNA"/>
</dbReference>
<dbReference type="Gene3D" id="3.40.50.2300">
    <property type="match status" value="1"/>
</dbReference>
<evidence type="ECO:0000256" key="5">
    <source>
        <dbReference type="SAM" id="Phobius"/>
    </source>
</evidence>
<feature type="transmembrane region" description="Helical" evidence="5">
    <location>
        <begin position="477"/>
        <end position="495"/>
    </location>
</feature>
<evidence type="ECO:0000256" key="2">
    <source>
        <dbReference type="ARBA" id="ARBA00022692"/>
    </source>
</evidence>
<evidence type="ECO:0000259" key="7">
    <source>
        <dbReference type="Pfam" id="PF01094"/>
    </source>
</evidence>